<feature type="domain" description="Fumarylacetoacetase-like C-terminal" evidence="2">
    <location>
        <begin position="18"/>
        <end position="207"/>
    </location>
</feature>
<dbReference type="PANTHER" id="PTHR11820">
    <property type="entry name" value="ACYLPYRUVASE"/>
    <property type="match status" value="1"/>
</dbReference>
<accession>A0ABV7CIK9</accession>
<dbReference type="RefSeq" id="WP_377122991.1">
    <property type="nucleotide sequence ID" value="NZ_JBHRSD010000012.1"/>
</dbReference>
<evidence type="ECO:0000256" key="1">
    <source>
        <dbReference type="ARBA" id="ARBA00022723"/>
    </source>
</evidence>
<dbReference type="Gene3D" id="3.90.850.10">
    <property type="entry name" value="Fumarylacetoacetase-like, C-terminal domain"/>
    <property type="match status" value="1"/>
</dbReference>
<organism evidence="3 4">
    <name type="scientific">Pseudoalteromonas fenneropenaei</name>
    <dbReference type="NCBI Taxonomy" id="1737459"/>
    <lineage>
        <taxon>Bacteria</taxon>
        <taxon>Pseudomonadati</taxon>
        <taxon>Pseudomonadota</taxon>
        <taxon>Gammaproteobacteria</taxon>
        <taxon>Alteromonadales</taxon>
        <taxon>Pseudoalteromonadaceae</taxon>
        <taxon>Pseudoalteromonas</taxon>
    </lineage>
</organism>
<keyword evidence="4" id="KW-1185">Reference proteome</keyword>
<sequence>MYTHYWQDGTKIGLNLGKIVCVGRNYADHAKELDNPVPEQPLLFMKPKTAAVNLAAKLSLPAYLGAHHYEAELALLVGETITRNTVAPLHCIHGVGLALDLTLRDVQAALKAQGYPWERAKAYDKSCPLTPFTKTKLDEHSQFEFKFWQNDELKQQGDTSLMLFSFTRLLTEISRCFTLEPGDVVLTGTPKGVGVLRHDDKLALQLGEGAVLTTQLSID</sequence>
<proteinExistence type="predicted"/>
<gene>
    <name evidence="3" type="ORF">ACFOEE_08015</name>
</gene>
<evidence type="ECO:0000313" key="3">
    <source>
        <dbReference type="EMBL" id="MFC3032460.1"/>
    </source>
</evidence>
<name>A0ABV7CIK9_9GAMM</name>
<comment type="caution">
    <text evidence="3">The sequence shown here is derived from an EMBL/GenBank/DDBJ whole genome shotgun (WGS) entry which is preliminary data.</text>
</comment>
<dbReference type="PANTHER" id="PTHR11820:SF7">
    <property type="entry name" value="ACYLPYRUVASE FAHD1, MITOCHONDRIAL"/>
    <property type="match status" value="1"/>
</dbReference>
<protein>
    <submittedName>
        <fullName evidence="3">Fumarylacetoacetate hydrolase family protein</fullName>
    </submittedName>
</protein>
<evidence type="ECO:0000313" key="4">
    <source>
        <dbReference type="Proteomes" id="UP001595453"/>
    </source>
</evidence>
<evidence type="ECO:0000259" key="2">
    <source>
        <dbReference type="Pfam" id="PF01557"/>
    </source>
</evidence>
<dbReference type="InterPro" id="IPR011234">
    <property type="entry name" value="Fumarylacetoacetase-like_C"/>
</dbReference>
<keyword evidence="1" id="KW-0479">Metal-binding</keyword>
<dbReference type="Proteomes" id="UP001595453">
    <property type="component" value="Unassembled WGS sequence"/>
</dbReference>
<keyword evidence="3" id="KW-0378">Hydrolase</keyword>
<dbReference type="Pfam" id="PF01557">
    <property type="entry name" value="FAA_hydrolase"/>
    <property type="match status" value="1"/>
</dbReference>
<dbReference type="InterPro" id="IPR036663">
    <property type="entry name" value="Fumarylacetoacetase_C_sf"/>
</dbReference>
<dbReference type="SUPFAM" id="SSF56529">
    <property type="entry name" value="FAH"/>
    <property type="match status" value="1"/>
</dbReference>
<dbReference type="EMBL" id="JBHRSD010000012">
    <property type="protein sequence ID" value="MFC3032460.1"/>
    <property type="molecule type" value="Genomic_DNA"/>
</dbReference>
<reference evidence="4" key="1">
    <citation type="journal article" date="2019" name="Int. J. Syst. Evol. Microbiol.">
        <title>The Global Catalogue of Microorganisms (GCM) 10K type strain sequencing project: providing services to taxonomists for standard genome sequencing and annotation.</title>
        <authorList>
            <consortium name="The Broad Institute Genomics Platform"/>
            <consortium name="The Broad Institute Genome Sequencing Center for Infectious Disease"/>
            <person name="Wu L."/>
            <person name="Ma J."/>
        </authorList>
    </citation>
    <scope>NUCLEOTIDE SEQUENCE [LARGE SCALE GENOMIC DNA]</scope>
    <source>
        <strain evidence="4">KCTC 42730</strain>
    </source>
</reference>
<dbReference type="GO" id="GO:0016787">
    <property type="term" value="F:hydrolase activity"/>
    <property type="evidence" value="ECO:0007669"/>
    <property type="project" value="UniProtKB-KW"/>
</dbReference>